<dbReference type="RefSeq" id="WP_146959077.1">
    <property type="nucleotide sequence ID" value="NZ_CP042467.1"/>
</dbReference>
<evidence type="ECO:0000256" key="2">
    <source>
        <dbReference type="SAM" id="SignalP"/>
    </source>
</evidence>
<reference evidence="3 4" key="1">
    <citation type="submission" date="2019-08" db="EMBL/GenBank/DDBJ databases">
        <authorList>
            <person name="Liang Q."/>
        </authorList>
    </citation>
    <scope>NUCLEOTIDE SEQUENCE [LARGE SCALE GENOMIC DNA]</scope>
    <source>
        <strain evidence="3 4">V1718</strain>
    </source>
</reference>
<keyword evidence="2" id="KW-0732">Signal</keyword>
<feature type="signal peptide" evidence="2">
    <location>
        <begin position="1"/>
        <end position="19"/>
    </location>
</feature>
<dbReference type="EMBL" id="CP042467">
    <property type="protein sequence ID" value="QED27392.1"/>
    <property type="molecule type" value="Genomic_DNA"/>
</dbReference>
<organism evidence="3 4">
    <name type="scientific">Microvenator marinus</name>
    <dbReference type="NCBI Taxonomy" id="2600177"/>
    <lineage>
        <taxon>Bacteria</taxon>
        <taxon>Deltaproteobacteria</taxon>
        <taxon>Bradymonadales</taxon>
        <taxon>Microvenatoraceae</taxon>
        <taxon>Microvenator</taxon>
    </lineage>
</organism>
<accession>A0A5B8XNF6</accession>
<proteinExistence type="predicted"/>
<name>A0A5B8XNF6_9DELT</name>
<evidence type="ECO:0000256" key="1">
    <source>
        <dbReference type="SAM" id="MobiDB-lite"/>
    </source>
</evidence>
<dbReference type="AlphaFoldDB" id="A0A5B8XNF6"/>
<dbReference type="KEGG" id="bbae:FRD01_09095"/>
<feature type="region of interest" description="Disordered" evidence="1">
    <location>
        <begin position="22"/>
        <end position="41"/>
    </location>
</feature>
<keyword evidence="4" id="KW-1185">Reference proteome</keyword>
<feature type="chain" id="PRO_5023005263" description="Lipoprotein" evidence="2">
    <location>
        <begin position="20"/>
        <end position="225"/>
    </location>
</feature>
<evidence type="ECO:0008006" key="5">
    <source>
        <dbReference type="Google" id="ProtNLM"/>
    </source>
</evidence>
<evidence type="ECO:0000313" key="4">
    <source>
        <dbReference type="Proteomes" id="UP000321595"/>
    </source>
</evidence>
<protein>
    <recommendedName>
        <fullName evidence="5">Lipoprotein</fullName>
    </recommendedName>
</protein>
<dbReference type="Proteomes" id="UP000321595">
    <property type="component" value="Chromosome"/>
</dbReference>
<dbReference type="PROSITE" id="PS51257">
    <property type="entry name" value="PROKAR_LIPOPROTEIN"/>
    <property type="match status" value="1"/>
</dbReference>
<gene>
    <name evidence="3" type="ORF">FRD01_09095</name>
</gene>
<sequence length="225" mass="24406">MRLHKVSTFALLLVAGAIASSCGSDEKKSSTPYVEPEGDLGTPDTGTGLNNIAPLLECGQAVCELSCEVLADPNFCWQRAVREVYACMEGVTKGTMAQTDLCVVGSVEIAFSQSLVADTIIDKEDWDFEIITGDVCARVQDTENAFQLDTRFGTVRAEFTDSDYTVTCENGEVWRYEGEVTDLLQCRDESDSLPLPGVITFTSGPEFGFGLSPADGNLFQCTFEE</sequence>
<evidence type="ECO:0000313" key="3">
    <source>
        <dbReference type="EMBL" id="QED27392.1"/>
    </source>
</evidence>